<organism evidence="8 9">
    <name type="scientific">Abeliophyllum distichum</name>
    <dbReference type="NCBI Taxonomy" id="126358"/>
    <lineage>
        <taxon>Eukaryota</taxon>
        <taxon>Viridiplantae</taxon>
        <taxon>Streptophyta</taxon>
        <taxon>Embryophyta</taxon>
        <taxon>Tracheophyta</taxon>
        <taxon>Spermatophyta</taxon>
        <taxon>Magnoliopsida</taxon>
        <taxon>eudicotyledons</taxon>
        <taxon>Gunneridae</taxon>
        <taxon>Pentapetalae</taxon>
        <taxon>asterids</taxon>
        <taxon>lamiids</taxon>
        <taxon>Lamiales</taxon>
        <taxon>Oleaceae</taxon>
        <taxon>Forsythieae</taxon>
        <taxon>Abeliophyllum</taxon>
    </lineage>
</organism>
<gene>
    <name evidence="8" type="ORF">Adt_22097</name>
</gene>
<dbReference type="PANTHER" id="PTHR45931:SF25">
    <property type="entry name" value="E3 UBIQUITIN-PROTEIN LIGASE RLIM-LIKE ISOFORM X1"/>
    <property type="match status" value="1"/>
</dbReference>
<dbReference type="FunFam" id="3.30.40.10:FF:000594">
    <property type="entry name" value="RING/U-box superfamily protein"/>
    <property type="match status" value="1"/>
</dbReference>
<feature type="transmembrane region" description="Helical" evidence="6">
    <location>
        <begin position="868"/>
        <end position="890"/>
    </location>
</feature>
<keyword evidence="3" id="KW-0862">Zinc</keyword>
<evidence type="ECO:0000256" key="2">
    <source>
        <dbReference type="ARBA" id="ARBA00022771"/>
    </source>
</evidence>
<feature type="compositionally biased region" description="Polar residues" evidence="5">
    <location>
        <begin position="425"/>
        <end position="437"/>
    </location>
</feature>
<proteinExistence type="predicted"/>
<comment type="caution">
    <text evidence="8">The sequence shown here is derived from an EMBL/GenBank/DDBJ whole genome shotgun (WGS) entry which is preliminary data.</text>
</comment>
<sequence length="1075" mass="118527">MGLLYFVFVQYEDELVYVLTKDIASKAFDHSLDKLGMCDIYAPNLIVSPKIKLSFSYLIVKESEREDHITLKIMDHLDSDHIVDVPDTPDRLAKRTVNERSDVKDEKHNPSMSCHSGKREFFDDGTKNQSMLLDSRTKKLSIRPPNGNSSSGDPLRHSNPPAFVGGSTSSSRSTPIFRKGLADKNPSYESIHIPHIQNERPPFTSKSSSSQDDDFVDTTKRNVPTLLGKSFSGGAPRSSQVDDFRKIPGLANVPSSNIMEKISMPSGEASETTENKYKVGSNIDDGERVEFVANVRNKPGQYDFPSLDPNSSPRVNRQKRLVRNGCISPHNIAKAKQLVGKDDNGFVAVAHADNRSMASTGPLVWNDLKELVAEDHNSYIGKGKGVMNHPCSSKELDNKNKHMLSRNSLSINEKDMETTDHNRGASKSTEKSSGWRSTHNRTRKVNLRSSEEGFLSREIDASQCAQKKHENRFSRKETGSSVVINGDYSRHPDLVSSQHVPTQPVRETVSHPRPRLGQFNGHRSAANTLLKRQKQGSISSSSGEGSASTNDDPEIVFLSSPGEPSNSRSTSSGVGRLQSIIEIDDSPELKRDASNEDSRARQLEADEMLARELQEQLYNEMPVLGVGEVDEHIALALQQEESGRTFSRGSNHVLDPRDSLMANLRRQSQSRSSLNLSRRGSQARASTSGRTARLRGRFPGQPRTLSSSSSSSSSSSRGRHSLFPANMDVDMRMHILETLEAFSDMGVDSGVLQIQRDFNESDYEMLLALDENNDQHGGASIHLINGLPQSTVQNDNFEEACAICLETPTIGDTIRHLPCLHKFHKDCIDPWLRRRTSCPSPPAPANGTPVENPVANQQQPQTKLIKKVAIAISVGTVTLGMLSALAFYLYKHRVRHPDESQKLVGSNSQRTNEESRIPPSTFLYIGTVEPSTGSTVRAKFSAPPPPPNIARLQSMNDEEQQASKIPIPPPPPPLPTPRKLGAVETNTPPVSKQPIRPQPKSFSPKASPGTERKSPVKKVESIRRIVSGFVEKEKSVAVFNGDDFSDVVWCGVVWGGVGWGGVANLNKIKLLRAQL</sequence>
<dbReference type="InterPro" id="IPR051834">
    <property type="entry name" value="RING_finger_E3_ligase"/>
</dbReference>
<feature type="region of interest" description="Disordered" evidence="5">
    <location>
        <begin position="88"/>
        <end position="216"/>
    </location>
</feature>
<protein>
    <submittedName>
        <fullName evidence="8">RING-type domain-containing protein</fullName>
    </submittedName>
</protein>
<feature type="domain" description="RING-type" evidence="7">
    <location>
        <begin position="801"/>
        <end position="839"/>
    </location>
</feature>
<feature type="compositionally biased region" description="Basic and acidic residues" evidence="5">
    <location>
        <begin position="467"/>
        <end position="478"/>
    </location>
</feature>
<accession>A0ABD1T178</accession>
<feature type="region of interest" description="Disordered" evidence="5">
    <location>
        <begin position="665"/>
        <end position="722"/>
    </location>
</feature>
<feature type="compositionally biased region" description="Basic and acidic residues" evidence="5">
    <location>
        <begin position="117"/>
        <end position="126"/>
    </location>
</feature>
<dbReference type="Gene3D" id="3.30.40.10">
    <property type="entry name" value="Zinc/RING finger domain, C3HC4 (zinc finger)"/>
    <property type="match status" value="1"/>
</dbReference>
<evidence type="ECO:0000259" key="7">
    <source>
        <dbReference type="PROSITE" id="PS50089"/>
    </source>
</evidence>
<dbReference type="InterPro" id="IPR001841">
    <property type="entry name" value="Znf_RING"/>
</dbReference>
<feature type="compositionally biased region" description="Basic and acidic residues" evidence="5">
    <location>
        <begin position="88"/>
        <end position="109"/>
    </location>
</feature>
<dbReference type="AlphaFoldDB" id="A0ABD1T178"/>
<evidence type="ECO:0000313" key="8">
    <source>
        <dbReference type="EMBL" id="KAL2506476.1"/>
    </source>
</evidence>
<feature type="compositionally biased region" description="Pro residues" evidence="5">
    <location>
        <begin position="966"/>
        <end position="976"/>
    </location>
</feature>
<keyword evidence="1" id="KW-0479">Metal-binding</keyword>
<keyword evidence="6" id="KW-0472">Membrane</keyword>
<dbReference type="PROSITE" id="PS50089">
    <property type="entry name" value="ZF_RING_2"/>
    <property type="match status" value="1"/>
</dbReference>
<evidence type="ECO:0000256" key="6">
    <source>
        <dbReference type="SAM" id="Phobius"/>
    </source>
</evidence>
<dbReference type="Pfam" id="PF13639">
    <property type="entry name" value="zf-RING_2"/>
    <property type="match status" value="1"/>
</dbReference>
<keyword evidence="6" id="KW-1133">Transmembrane helix</keyword>
<feature type="compositionally biased region" description="Low complexity" evidence="5">
    <location>
        <begin position="706"/>
        <end position="716"/>
    </location>
</feature>
<feature type="compositionally biased region" description="Polar residues" evidence="5">
    <location>
        <begin position="562"/>
        <end position="573"/>
    </location>
</feature>
<evidence type="ECO:0000256" key="3">
    <source>
        <dbReference type="ARBA" id="ARBA00022833"/>
    </source>
</evidence>
<feature type="compositionally biased region" description="Basic and acidic residues" evidence="5">
    <location>
        <begin position="412"/>
        <end position="423"/>
    </location>
</feature>
<keyword evidence="2 4" id="KW-0863">Zinc-finger</keyword>
<keyword evidence="9" id="KW-1185">Reference proteome</keyword>
<reference evidence="9" key="1">
    <citation type="submission" date="2024-07" db="EMBL/GenBank/DDBJ databases">
        <title>Two chromosome-level genome assemblies of Korean endemic species Abeliophyllum distichum and Forsythia ovata (Oleaceae).</title>
        <authorList>
            <person name="Jang H."/>
        </authorList>
    </citation>
    <scope>NUCLEOTIDE SEQUENCE [LARGE SCALE GENOMIC DNA]</scope>
</reference>
<dbReference type="GO" id="GO:0008270">
    <property type="term" value="F:zinc ion binding"/>
    <property type="evidence" value="ECO:0007669"/>
    <property type="project" value="UniProtKB-KW"/>
</dbReference>
<feature type="region of interest" description="Disordered" evidence="5">
    <location>
        <begin position="934"/>
        <end position="1016"/>
    </location>
</feature>
<evidence type="ECO:0000256" key="5">
    <source>
        <dbReference type="SAM" id="MobiDB-lite"/>
    </source>
</evidence>
<dbReference type="EMBL" id="JBFOLK010000006">
    <property type="protein sequence ID" value="KAL2506476.1"/>
    <property type="molecule type" value="Genomic_DNA"/>
</dbReference>
<evidence type="ECO:0000256" key="4">
    <source>
        <dbReference type="PROSITE-ProRule" id="PRU00175"/>
    </source>
</evidence>
<evidence type="ECO:0000256" key="1">
    <source>
        <dbReference type="ARBA" id="ARBA00022723"/>
    </source>
</evidence>
<dbReference type="InterPro" id="IPR013083">
    <property type="entry name" value="Znf_RING/FYVE/PHD"/>
</dbReference>
<dbReference type="CDD" id="cd16454">
    <property type="entry name" value="RING-H2_PA-TM-RING"/>
    <property type="match status" value="1"/>
</dbReference>
<feature type="region of interest" description="Disordered" evidence="5">
    <location>
        <begin position="409"/>
        <end position="601"/>
    </location>
</feature>
<dbReference type="Proteomes" id="UP001604336">
    <property type="component" value="Unassembled WGS sequence"/>
</dbReference>
<dbReference type="PANTHER" id="PTHR45931">
    <property type="entry name" value="SI:CH211-59O9.10"/>
    <property type="match status" value="1"/>
</dbReference>
<feature type="compositionally biased region" description="Basic and acidic residues" evidence="5">
    <location>
        <begin position="587"/>
        <end position="601"/>
    </location>
</feature>
<dbReference type="SUPFAM" id="SSF57850">
    <property type="entry name" value="RING/U-box"/>
    <property type="match status" value="1"/>
</dbReference>
<feature type="compositionally biased region" description="Basic and acidic residues" evidence="5">
    <location>
        <begin position="449"/>
        <end position="460"/>
    </location>
</feature>
<dbReference type="SMART" id="SM00184">
    <property type="entry name" value="RING"/>
    <property type="match status" value="1"/>
</dbReference>
<keyword evidence="6" id="KW-0812">Transmembrane</keyword>
<name>A0ABD1T178_9LAMI</name>
<feature type="region of interest" description="Disordered" evidence="5">
    <location>
        <begin position="898"/>
        <end position="917"/>
    </location>
</feature>
<feature type="compositionally biased region" description="Low complexity" evidence="5">
    <location>
        <begin position="536"/>
        <end position="548"/>
    </location>
</feature>
<evidence type="ECO:0000313" key="9">
    <source>
        <dbReference type="Proteomes" id="UP001604336"/>
    </source>
</evidence>
<feature type="compositionally biased region" description="Low complexity" evidence="5">
    <location>
        <begin position="665"/>
        <end position="679"/>
    </location>
</feature>